<keyword evidence="12" id="KW-1185">Reference proteome</keyword>
<evidence type="ECO:0000313" key="11">
    <source>
        <dbReference type="EMBL" id="KAK3047379.1"/>
    </source>
</evidence>
<comment type="subunit">
    <text evidence="8">Component of the F-actin capping complex, composed of a heterodimer of an alpha and a beta subunit.</text>
</comment>
<feature type="region of interest" description="Disordered" evidence="9">
    <location>
        <begin position="165"/>
        <end position="191"/>
    </location>
</feature>
<dbReference type="GO" id="GO:0030479">
    <property type="term" value="C:actin cortical patch"/>
    <property type="evidence" value="ECO:0007669"/>
    <property type="project" value="TreeGrafter"/>
</dbReference>
<dbReference type="Gene3D" id="1.20.58.570">
    <property type="match status" value="1"/>
</dbReference>
<dbReference type="InterPro" id="IPR043175">
    <property type="entry name" value="CAPZB_N"/>
</dbReference>
<dbReference type="InterPro" id="IPR037282">
    <property type="entry name" value="CapZ_alpha/beta"/>
</dbReference>
<dbReference type="InterPro" id="IPR019771">
    <property type="entry name" value="F-actin_capping_bsu_CS"/>
</dbReference>
<dbReference type="GO" id="GO:0030036">
    <property type="term" value="P:actin cytoskeleton organization"/>
    <property type="evidence" value="ECO:0007669"/>
    <property type="project" value="InterPro"/>
</dbReference>
<dbReference type="Pfam" id="PF13821">
    <property type="entry name" value="DUF4187"/>
    <property type="match status" value="1"/>
</dbReference>
<dbReference type="PROSITE" id="PS00231">
    <property type="entry name" value="F_ACTIN_CAPPING_BETA"/>
    <property type="match status" value="1"/>
</dbReference>
<dbReference type="PRINTS" id="PR00192">
    <property type="entry name" value="FACTINCAPB"/>
</dbReference>
<dbReference type="EMBL" id="JAWDJX010000063">
    <property type="protein sequence ID" value="KAK3047379.1"/>
    <property type="molecule type" value="Genomic_DNA"/>
</dbReference>
<dbReference type="PANTHER" id="PTHR10619:SF0">
    <property type="entry name" value="F-ACTIN-CAPPING PROTEIN SUBUNIT BETA ISOFORMS 1 AND 2"/>
    <property type="match status" value="1"/>
</dbReference>
<feature type="domain" description="G-patch" evidence="10">
    <location>
        <begin position="65"/>
        <end position="110"/>
    </location>
</feature>
<evidence type="ECO:0000256" key="1">
    <source>
        <dbReference type="ARBA" id="ARBA00004245"/>
    </source>
</evidence>
<protein>
    <recommendedName>
        <fullName evidence="3">F-actin-capping protein subunit beta</fullName>
    </recommendedName>
</protein>
<dbReference type="InterPro" id="IPR025239">
    <property type="entry name" value="DUF4187"/>
</dbReference>
<dbReference type="SUPFAM" id="SSF90096">
    <property type="entry name" value="Subunits of heterodimeric actin filament capping protein Capz"/>
    <property type="match status" value="1"/>
</dbReference>
<dbReference type="InterPro" id="IPR001698">
    <property type="entry name" value="CAPZB"/>
</dbReference>
<feature type="compositionally biased region" description="Basic and acidic residues" evidence="9">
    <location>
        <begin position="97"/>
        <end position="127"/>
    </location>
</feature>
<evidence type="ECO:0000259" key="10">
    <source>
        <dbReference type="PROSITE" id="PS50174"/>
    </source>
</evidence>
<evidence type="ECO:0000256" key="7">
    <source>
        <dbReference type="ARBA" id="ARBA00023212"/>
    </source>
</evidence>
<keyword evidence="7" id="KW-0206">Cytoskeleton</keyword>
<dbReference type="AlphaFoldDB" id="A0AAJ0DCD0"/>
<feature type="region of interest" description="Disordered" evidence="9">
    <location>
        <begin position="219"/>
        <end position="239"/>
    </location>
</feature>
<name>A0AAJ0DCD0_9PEZI</name>
<keyword evidence="4" id="KW-0117">Actin capping</keyword>
<comment type="subcellular location">
    <subcellularLocation>
        <location evidence="1">Cytoplasm</location>
        <location evidence="1">Cytoskeleton</location>
    </subcellularLocation>
</comment>
<feature type="compositionally biased region" description="Basic and acidic residues" evidence="9">
    <location>
        <begin position="31"/>
        <end position="52"/>
    </location>
</feature>
<feature type="region of interest" description="Disordered" evidence="9">
    <location>
        <begin position="81"/>
        <end position="127"/>
    </location>
</feature>
<proteinExistence type="inferred from homology"/>
<dbReference type="InterPro" id="IPR042276">
    <property type="entry name" value="CapZ_alpha/beta_2"/>
</dbReference>
<evidence type="ECO:0000256" key="3">
    <source>
        <dbReference type="ARBA" id="ARBA00021859"/>
    </source>
</evidence>
<evidence type="ECO:0000256" key="4">
    <source>
        <dbReference type="ARBA" id="ARBA00022467"/>
    </source>
</evidence>
<evidence type="ECO:0000256" key="6">
    <source>
        <dbReference type="ARBA" id="ARBA00023203"/>
    </source>
</evidence>
<dbReference type="GO" id="GO:0000902">
    <property type="term" value="P:cell morphogenesis"/>
    <property type="evidence" value="ECO:0007669"/>
    <property type="project" value="TreeGrafter"/>
</dbReference>
<dbReference type="GO" id="GO:0008290">
    <property type="term" value="C:F-actin capping protein complex"/>
    <property type="evidence" value="ECO:0007669"/>
    <property type="project" value="InterPro"/>
</dbReference>
<keyword evidence="5" id="KW-0963">Cytoplasm</keyword>
<dbReference type="GO" id="GO:0003676">
    <property type="term" value="F:nucleic acid binding"/>
    <property type="evidence" value="ECO:0007669"/>
    <property type="project" value="InterPro"/>
</dbReference>
<accession>A0AAJ0DCD0</accession>
<dbReference type="InterPro" id="IPR000467">
    <property type="entry name" value="G_patch_dom"/>
</dbReference>
<feature type="region of interest" description="Disordered" evidence="9">
    <location>
        <begin position="1"/>
        <end position="52"/>
    </location>
</feature>
<dbReference type="PROSITE" id="PS50174">
    <property type="entry name" value="G_PATCH"/>
    <property type="match status" value="1"/>
</dbReference>
<keyword evidence="6" id="KW-0009">Actin-binding</keyword>
<reference evidence="11" key="1">
    <citation type="submission" date="2023-04" db="EMBL/GenBank/DDBJ databases">
        <title>Black Yeasts Isolated from many extreme environments.</title>
        <authorList>
            <person name="Coleine C."/>
            <person name="Stajich J.E."/>
            <person name="Selbmann L."/>
        </authorList>
    </citation>
    <scope>NUCLEOTIDE SEQUENCE</scope>
    <source>
        <strain evidence="11">CCFEE 5312</strain>
    </source>
</reference>
<dbReference type="PANTHER" id="PTHR10619">
    <property type="entry name" value="F-ACTIN-CAPPING PROTEIN SUBUNIT BETA"/>
    <property type="match status" value="1"/>
</dbReference>
<evidence type="ECO:0000256" key="8">
    <source>
        <dbReference type="ARBA" id="ARBA00044965"/>
    </source>
</evidence>
<organism evidence="11 12">
    <name type="scientific">Extremus antarcticus</name>
    <dbReference type="NCBI Taxonomy" id="702011"/>
    <lineage>
        <taxon>Eukaryota</taxon>
        <taxon>Fungi</taxon>
        <taxon>Dikarya</taxon>
        <taxon>Ascomycota</taxon>
        <taxon>Pezizomycotina</taxon>
        <taxon>Dothideomycetes</taxon>
        <taxon>Dothideomycetidae</taxon>
        <taxon>Mycosphaerellales</taxon>
        <taxon>Extremaceae</taxon>
        <taxon>Extremus</taxon>
    </lineage>
</organism>
<comment type="caution">
    <text evidence="11">The sequence shown here is derived from an EMBL/GenBank/DDBJ whole genome shotgun (WGS) entry which is preliminary data.</text>
</comment>
<dbReference type="SMART" id="SM00443">
    <property type="entry name" value="G_patch"/>
    <property type="match status" value="1"/>
</dbReference>
<sequence>MAEEEDDDYLSMSFGEAPGAKETSLQRTVRLKKEAAERGRVPSKAELREREELARETALATAIDDSNKGAKMMAKMGFKGGALGKSENARTQPIELQIKDDRGGIGMDSEKKRKVREAAEATEVGTKRQKVDLEDFRERSRVEREELRSEGMWWGAIKVLEGLEDGEGRAERVDQGDDEDHDDAPALPKGNKLKDVNVLYRPLLKQRLEKDRGRKMRYDLNNSLSTRNDGSDSGDGTTFDKRIEQLEDEDPELDEYEALSFAERLERVVTELREKHHYCVWCNLRDRRSVVGAALKWAALDLRSNSSLELDKRDFELKQLLPSMADPFDAALDLLRRLPPSSTQQNLNGIISLRPDLEEDLLSSVDVALTSKRCSQSGRDYLCCDYNRDGNSYRSPWSNSFEPPIDPEDAADLIPGGRVRRMEETLNQGVDVYRELYYEGGISSAYLWALDEGFAGVVLFKKSVSEGGARGRGGWDSIHVLEVNESATKRSAHYKLTSTVILDLGMQSAAVDSLELAGNLTRQTQQDLPLSGLREAEVEQGHVINIGRMVEDMETRMRNLLQEVYFGKAKDVVGDLRSIQPLSEVEGERAAHKEAISKMNRG</sequence>
<dbReference type="GO" id="GO:0051016">
    <property type="term" value="P:barbed-end actin filament capping"/>
    <property type="evidence" value="ECO:0007669"/>
    <property type="project" value="InterPro"/>
</dbReference>
<dbReference type="Pfam" id="PF01115">
    <property type="entry name" value="F_actin_cap_B"/>
    <property type="match status" value="1"/>
</dbReference>
<dbReference type="Proteomes" id="UP001271007">
    <property type="component" value="Unassembled WGS sequence"/>
</dbReference>
<dbReference type="FunFam" id="1.20.58.570:FF:000001">
    <property type="entry name" value="F-actin-capping protein subunit beta"/>
    <property type="match status" value="1"/>
</dbReference>
<evidence type="ECO:0000256" key="2">
    <source>
        <dbReference type="ARBA" id="ARBA00006039"/>
    </source>
</evidence>
<dbReference type="Gene3D" id="3.90.1150.210">
    <property type="entry name" value="F-actin capping protein, beta subunit"/>
    <property type="match status" value="1"/>
</dbReference>
<feature type="compositionally biased region" description="Basic and acidic residues" evidence="9">
    <location>
        <begin position="166"/>
        <end position="175"/>
    </location>
</feature>
<dbReference type="Pfam" id="PF01585">
    <property type="entry name" value="G-patch"/>
    <property type="match status" value="1"/>
</dbReference>
<dbReference type="SMART" id="SM01173">
    <property type="entry name" value="DUF4187"/>
    <property type="match status" value="1"/>
</dbReference>
<evidence type="ECO:0000313" key="12">
    <source>
        <dbReference type="Proteomes" id="UP001271007"/>
    </source>
</evidence>
<comment type="similarity">
    <text evidence="2">Belongs to the F-actin-capping protein beta subunit family.</text>
</comment>
<evidence type="ECO:0000256" key="9">
    <source>
        <dbReference type="SAM" id="MobiDB-lite"/>
    </source>
</evidence>
<gene>
    <name evidence="11" type="primary">CAP2</name>
    <name evidence="11" type="ORF">LTR09_011251</name>
</gene>
<dbReference type="GO" id="GO:0051015">
    <property type="term" value="F:actin filament binding"/>
    <property type="evidence" value="ECO:0007669"/>
    <property type="project" value="TreeGrafter"/>
</dbReference>
<evidence type="ECO:0000256" key="5">
    <source>
        <dbReference type="ARBA" id="ARBA00022490"/>
    </source>
</evidence>